<proteinExistence type="predicted"/>
<dbReference type="KEGG" id="ppi:YSA_08850"/>
<organism evidence="1 2">
    <name type="scientific">Pseudomonas putida ND6</name>
    <dbReference type="NCBI Taxonomy" id="231023"/>
    <lineage>
        <taxon>Bacteria</taxon>
        <taxon>Pseudomonadati</taxon>
        <taxon>Pseudomonadota</taxon>
        <taxon>Gammaproteobacteria</taxon>
        <taxon>Pseudomonadales</taxon>
        <taxon>Pseudomonadaceae</taxon>
        <taxon>Pseudomonas</taxon>
    </lineage>
</organism>
<reference evidence="1 2" key="1">
    <citation type="journal article" date="2012" name="J. Bacteriol.">
        <title>Complete Genome Sequence of the Naphthalene-Degrading Pseudomonas putida Strain ND6.</title>
        <authorList>
            <person name="Li S."/>
            <person name="Zhao H."/>
            <person name="Li Y."/>
            <person name="Niu S."/>
            <person name="Cai B."/>
        </authorList>
    </citation>
    <scope>NUCLEOTIDE SEQUENCE [LARGE SCALE GENOMIC DNA]</scope>
    <source>
        <strain evidence="1 2">ND6</strain>
    </source>
</reference>
<sequence length="39" mass="3964">MFVAGAPLAASTAKSRAVPAFSVGVFEMGHEPSNLNTVT</sequence>
<protein>
    <submittedName>
        <fullName evidence="1">Uncharacterized protein</fullName>
    </submittedName>
</protein>
<dbReference type="AlphaFoldDB" id="I3V1D5"/>
<accession>I3V1D5</accession>
<dbReference type="EMBL" id="CP003588">
    <property type="protein sequence ID" value="AFK71556.1"/>
    <property type="molecule type" value="Genomic_DNA"/>
</dbReference>
<evidence type="ECO:0000313" key="1">
    <source>
        <dbReference type="EMBL" id="AFK71556.1"/>
    </source>
</evidence>
<evidence type="ECO:0000313" key="2">
    <source>
        <dbReference type="Proteomes" id="UP000005268"/>
    </source>
</evidence>
<name>I3V1D5_PSEPU</name>
<dbReference type="Proteomes" id="UP000005268">
    <property type="component" value="Chromosome"/>
</dbReference>
<dbReference type="HOGENOM" id="CLU_3315645_0_0_6"/>
<gene>
    <name evidence="1" type="ORF">YSA_08850</name>
</gene>